<dbReference type="PROSITE" id="PS00109">
    <property type="entry name" value="PROTEIN_KINASE_TYR"/>
    <property type="match status" value="1"/>
</dbReference>
<dbReference type="SUPFAM" id="SSF56112">
    <property type="entry name" value="Protein kinase-like (PK-like)"/>
    <property type="match status" value="1"/>
</dbReference>
<dbReference type="Gene3D" id="1.10.510.10">
    <property type="entry name" value="Transferase(Phosphotransferase) domain 1"/>
    <property type="match status" value="1"/>
</dbReference>
<evidence type="ECO:0000256" key="5">
    <source>
        <dbReference type="SAM" id="MobiDB-lite"/>
    </source>
</evidence>
<dbReference type="GO" id="GO:0004674">
    <property type="term" value="F:protein serine/threonine kinase activity"/>
    <property type="evidence" value="ECO:0007669"/>
    <property type="project" value="TreeGrafter"/>
</dbReference>
<evidence type="ECO:0000256" key="2">
    <source>
        <dbReference type="ARBA" id="ARBA00022840"/>
    </source>
</evidence>
<evidence type="ECO:0000256" key="3">
    <source>
        <dbReference type="PROSITE-ProRule" id="PRU00042"/>
    </source>
</evidence>
<sequence>MPENPFPCDTPGCNRSFQSHEAMLHHARDFHSKPSPDTNGVQAIQVKNTLKCGVPGCGFSFQSHDALVEHNEEVHGKSKAGATPVKYPHVCGVEGCERSYQTSEALKHHHRDSHESPQSGNSSTSNLPDLHQHTIASHPKRKAVNTGFAGVAAGGLDGVRLPVPQERDYQEPGTSPAAPHFQRDPQTNPESHTIPPTSPDASPVFQRLESSAGLTLKSDNGSKEGGNAQLSAQPALQSRVDPTTLSDTSGDRQGTQEITLRFTPEEIKQISLLVAKELNISENHVFPIKTSKLKVYETLVHTLGQNLSEPSELRQKSGLRDRLQDHVNVMWGLDDVSSLTKCSQFRKQLMELLNEAKYNDNPEVRRALQNDQNDVFHLLHGVVNSRAAEGRVLELKGDEAVCFMNLLVSSTKEGPFADDPVFFHKARSLQRKLHKKSGSFPSELHIEGVEVQHDRHPVGRGGFAEIFKGKLEGKWVALKRLKSHEGDLKAREALFREASTWVHLRHPFILPFLGLDFESYPNYLPCIVTPWMANGTILEHIERYSLPTESIEILLLEITRGLAYLHSKDVVHGDIRGNNILIDDSWRACLADFGLAGFTDETVQSGSSINHAGSLKWMAPELHNPEAGGLDRFSRTKASDIYALGCTILEVYTGRAPFSDVSGAAVPNLVAHQSLRPERPCEISPDRWSLIEDCWRQNHADRKTVEQVLELMEDMNFGASEDSKADDDSD</sequence>
<dbReference type="PROSITE" id="PS00107">
    <property type="entry name" value="PROTEIN_KINASE_ATP"/>
    <property type="match status" value="1"/>
</dbReference>
<dbReference type="EMBL" id="ML170255">
    <property type="protein sequence ID" value="TDL15973.1"/>
    <property type="molecule type" value="Genomic_DNA"/>
</dbReference>
<dbReference type="InterPro" id="IPR000719">
    <property type="entry name" value="Prot_kinase_dom"/>
</dbReference>
<feature type="compositionally biased region" description="Polar residues" evidence="5">
    <location>
        <begin position="228"/>
        <end position="258"/>
    </location>
</feature>
<dbReference type="Gene3D" id="3.30.160.60">
    <property type="entry name" value="Classic Zinc Finger"/>
    <property type="match status" value="1"/>
</dbReference>
<keyword evidence="9" id="KW-1185">Reference proteome</keyword>
<dbReference type="PANTHER" id="PTHR44329:SF298">
    <property type="entry name" value="MIXED LINEAGE KINASE DOMAIN-LIKE PROTEIN"/>
    <property type="match status" value="1"/>
</dbReference>
<evidence type="ECO:0000313" key="8">
    <source>
        <dbReference type="EMBL" id="TDL15973.1"/>
    </source>
</evidence>
<dbReference type="PANTHER" id="PTHR44329">
    <property type="entry name" value="SERINE/THREONINE-PROTEIN KINASE TNNI3K-RELATED"/>
    <property type="match status" value="1"/>
</dbReference>
<protein>
    <submittedName>
        <fullName evidence="8">Kinase-like protein</fullName>
    </submittedName>
</protein>
<feature type="compositionally biased region" description="Polar residues" evidence="5">
    <location>
        <begin position="208"/>
        <end position="219"/>
    </location>
</feature>
<feature type="region of interest" description="Disordered" evidence="5">
    <location>
        <begin position="165"/>
        <end position="258"/>
    </location>
</feature>
<keyword evidence="3" id="KW-0862">Zinc</keyword>
<accession>A0A4Y7PKH6</accession>
<gene>
    <name evidence="8" type="ORF">BD410DRAFT_795841</name>
</gene>
<keyword evidence="1 4" id="KW-0547">Nucleotide-binding</keyword>
<dbReference type="PROSITE" id="PS00028">
    <property type="entry name" value="ZINC_FINGER_C2H2_1"/>
    <property type="match status" value="3"/>
</dbReference>
<proteinExistence type="predicted"/>
<keyword evidence="3" id="KW-0863">Zinc-finger</keyword>
<feature type="compositionally biased region" description="Polar residues" evidence="5">
    <location>
        <begin position="116"/>
        <end position="127"/>
    </location>
</feature>
<evidence type="ECO:0000259" key="6">
    <source>
        <dbReference type="PROSITE" id="PS50011"/>
    </source>
</evidence>
<dbReference type="OrthoDB" id="4062651at2759"/>
<evidence type="ECO:0000256" key="4">
    <source>
        <dbReference type="PROSITE-ProRule" id="PRU10141"/>
    </source>
</evidence>
<dbReference type="SMART" id="SM00355">
    <property type="entry name" value="ZnF_C2H2"/>
    <property type="match status" value="3"/>
</dbReference>
<dbReference type="AlphaFoldDB" id="A0A4Y7PKH6"/>
<feature type="domain" description="Protein kinase" evidence="6">
    <location>
        <begin position="452"/>
        <end position="717"/>
    </location>
</feature>
<feature type="region of interest" description="Disordered" evidence="5">
    <location>
        <begin position="102"/>
        <end position="130"/>
    </location>
</feature>
<organism evidence="8 9">
    <name type="scientific">Rickenella mellea</name>
    <dbReference type="NCBI Taxonomy" id="50990"/>
    <lineage>
        <taxon>Eukaryota</taxon>
        <taxon>Fungi</taxon>
        <taxon>Dikarya</taxon>
        <taxon>Basidiomycota</taxon>
        <taxon>Agaricomycotina</taxon>
        <taxon>Agaricomycetes</taxon>
        <taxon>Hymenochaetales</taxon>
        <taxon>Rickenellaceae</taxon>
        <taxon>Rickenella</taxon>
    </lineage>
</organism>
<keyword evidence="2 4" id="KW-0067">ATP-binding</keyword>
<evidence type="ECO:0000259" key="7">
    <source>
        <dbReference type="PROSITE" id="PS50157"/>
    </source>
</evidence>
<feature type="domain" description="C2H2-type" evidence="7">
    <location>
        <begin position="50"/>
        <end position="80"/>
    </location>
</feature>
<feature type="compositionally biased region" description="Polar residues" evidence="5">
    <location>
        <begin position="184"/>
        <end position="195"/>
    </location>
</feature>
<dbReference type="InterPro" id="IPR008266">
    <property type="entry name" value="Tyr_kinase_AS"/>
</dbReference>
<keyword evidence="8" id="KW-0418">Kinase</keyword>
<dbReference type="InterPro" id="IPR001245">
    <property type="entry name" value="Ser-Thr/Tyr_kinase_cat_dom"/>
</dbReference>
<keyword evidence="3" id="KW-0479">Metal-binding</keyword>
<dbReference type="InterPro" id="IPR051681">
    <property type="entry name" value="Ser/Thr_Kinases-Pseudokinases"/>
</dbReference>
<dbReference type="GO" id="GO:0005524">
    <property type="term" value="F:ATP binding"/>
    <property type="evidence" value="ECO:0007669"/>
    <property type="project" value="UniProtKB-UniRule"/>
</dbReference>
<keyword evidence="8" id="KW-0808">Transferase</keyword>
<dbReference type="Pfam" id="PF07714">
    <property type="entry name" value="PK_Tyr_Ser-Thr"/>
    <property type="match status" value="1"/>
</dbReference>
<dbReference type="Proteomes" id="UP000294933">
    <property type="component" value="Unassembled WGS sequence"/>
</dbReference>
<dbReference type="InterPro" id="IPR017441">
    <property type="entry name" value="Protein_kinase_ATP_BS"/>
</dbReference>
<dbReference type="GO" id="GO:0008270">
    <property type="term" value="F:zinc ion binding"/>
    <property type="evidence" value="ECO:0007669"/>
    <property type="project" value="UniProtKB-KW"/>
</dbReference>
<reference evidence="8 9" key="1">
    <citation type="submission" date="2018-06" db="EMBL/GenBank/DDBJ databases">
        <title>A transcriptomic atlas of mushroom development highlights an independent origin of complex multicellularity.</title>
        <authorList>
            <consortium name="DOE Joint Genome Institute"/>
            <person name="Krizsan K."/>
            <person name="Almasi E."/>
            <person name="Merenyi Z."/>
            <person name="Sahu N."/>
            <person name="Viragh M."/>
            <person name="Koszo T."/>
            <person name="Mondo S."/>
            <person name="Kiss B."/>
            <person name="Balint B."/>
            <person name="Kues U."/>
            <person name="Barry K."/>
            <person name="Hegedus J.C."/>
            <person name="Henrissat B."/>
            <person name="Johnson J."/>
            <person name="Lipzen A."/>
            <person name="Ohm R."/>
            <person name="Nagy I."/>
            <person name="Pangilinan J."/>
            <person name="Yan J."/>
            <person name="Xiong Y."/>
            <person name="Grigoriev I.V."/>
            <person name="Hibbett D.S."/>
            <person name="Nagy L.G."/>
        </authorList>
    </citation>
    <scope>NUCLEOTIDE SEQUENCE [LARGE SCALE GENOMIC DNA]</scope>
    <source>
        <strain evidence="8 9">SZMC22713</strain>
    </source>
</reference>
<evidence type="ECO:0000313" key="9">
    <source>
        <dbReference type="Proteomes" id="UP000294933"/>
    </source>
</evidence>
<feature type="domain" description="C2H2-type" evidence="7">
    <location>
        <begin position="6"/>
        <end position="36"/>
    </location>
</feature>
<name>A0A4Y7PKH6_9AGAM</name>
<dbReference type="STRING" id="50990.A0A4Y7PKH6"/>
<dbReference type="InterPro" id="IPR013087">
    <property type="entry name" value="Znf_C2H2_type"/>
</dbReference>
<feature type="domain" description="C2H2-type" evidence="7">
    <location>
        <begin position="89"/>
        <end position="119"/>
    </location>
</feature>
<evidence type="ECO:0000256" key="1">
    <source>
        <dbReference type="ARBA" id="ARBA00022741"/>
    </source>
</evidence>
<dbReference type="PROSITE" id="PS50157">
    <property type="entry name" value="ZINC_FINGER_C2H2_2"/>
    <property type="match status" value="3"/>
</dbReference>
<dbReference type="InterPro" id="IPR011009">
    <property type="entry name" value="Kinase-like_dom_sf"/>
</dbReference>
<dbReference type="PROSITE" id="PS50011">
    <property type="entry name" value="PROTEIN_KINASE_DOM"/>
    <property type="match status" value="1"/>
</dbReference>
<dbReference type="VEuPathDB" id="FungiDB:BD410DRAFT_795841"/>
<feature type="binding site" evidence="4">
    <location>
        <position position="479"/>
    </location>
    <ligand>
        <name>ATP</name>
        <dbReference type="ChEBI" id="CHEBI:30616"/>
    </ligand>
</feature>